<reference evidence="1" key="1">
    <citation type="journal article" date="2021" name="Proc. Natl. Acad. Sci. U.S.A.">
        <title>A Catalog of Tens of Thousands of Viruses from Human Metagenomes Reveals Hidden Associations with Chronic Diseases.</title>
        <authorList>
            <person name="Tisza M.J."/>
            <person name="Buck C.B."/>
        </authorList>
    </citation>
    <scope>NUCLEOTIDE SEQUENCE</scope>
    <source>
        <strain evidence="1">CtzMH52</strain>
    </source>
</reference>
<dbReference type="EMBL" id="BK015048">
    <property type="protein sequence ID" value="DAD88827.1"/>
    <property type="molecule type" value="Genomic_DNA"/>
</dbReference>
<evidence type="ECO:0000313" key="1">
    <source>
        <dbReference type="EMBL" id="DAD88827.1"/>
    </source>
</evidence>
<protein>
    <submittedName>
        <fullName evidence="1">Uncharacterized protein</fullName>
    </submittedName>
</protein>
<accession>A0A8S5N3V8</accession>
<organism evidence="1">
    <name type="scientific">Podoviridae sp. ctzMH52</name>
    <dbReference type="NCBI Taxonomy" id="2826596"/>
    <lineage>
        <taxon>Viruses</taxon>
        <taxon>Duplodnaviria</taxon>
        <taxon>Heunggongvirae</taxon>
        <taxon>Uroviricota</taxon>
        <taxon>Caudoviricetes</taxon>
    </lineage>
</organism>
<sequence>MDLHEILEALDIAAKKTDGTAIIPRRLAEDARDALQMLAAGMDRRAAGRGEPTQWEKVGEAGVFRYDPNAYAGALVALENLRKATERPEDREAVRLLLEAVAEKAEREYPDRFRRIG</sequence>
<proteinExistence type="predicted"/>
<name>A0A8S5N3V8_9CAUD</name>